<dbReference type="Proteomes" id="UP001277972">
    <property type="component" value="Unassembled WGS sequence"/>
</dbReference>
<accession>A0ACC6M2U5</accession>
<evidence type="ECO:0000313" key="2">
    <source>
        <dbReference type="Proteomes" id="UP001277972"/>
    </source>
</evidence>
<name>A0ACC6M2U5_9BACI</name>
<proteinExistence type="predicted"/>
<dbReference type="EMBL" id="JAWZSR010000002">
    <property type="protein sequence ID" value="MDX8045279.1"/>
    <property type="molecule type" value="Genomic_DNA"/>
</dbReference>
<gene>
    <name evidence="1" type="ORF">SH601_04690</name>
</gene>
<protein>
    <submittedName>
        <fullName evidence="1">LysR family transcriptional regulator</fullName>
    </submittedName>
</protein>
<reference evidence="1" key="1">
    <citation type="submission" date="2023-11" db="EMBL/GenBank/DDBJ databases">
        <title>Gracilibacillus pellucida a moderately halophilic bacterium isolated from saline soil in Xinjiang province.</title>
        <authorList>
            <person name="Zhang Z."/>
            <person name="Tan F."/>
            <person name="Wang Y."/>
            <person name="Xia M."/>
        </authorList>
    </citation>
    <scope>NUCLEOTIDE SEQUENCE</scope>
    <source>
        <strain evidence="1">S3-1-1</strain>
    </source>
</reference>
<evidence type="ECO:0000313" key="1">
    <source>
        <dbReference type="EMBL" id="MDX8045279.1"/>
    </source>
</evidence>
<organism evidence="1 2">
    <name type="scientific">Gracilibacillus pellucidus</name>
    <dbReference type="NCBI Taxonomy" id="3095368"/>
    <lineage>
        <taxon>Bacteria</taxon>
        <taxon>Bacillati</taxon>
        <taxon>Bacillota</taxon>
        <taxon>Bacilli</taxon>
        <taxon>Bacillales</taxon>
        <taxon>Bacillaceae</taxon>
        <taxon>Gracilibacillus</taxon>
    </lineage>
</organism>
<keyword evidence="2" id="KW-1185">Reference proteome</keyword>
<comment type="caution">
    <text evidence="1">The sequence shown here is derived from an EMBL/GenBank/DDBJ whole genome shotgun (WGS) entry which is preliminary data.</text>
</comment>
<sequence>MNTEALEYFIKVYEKKSVTAAAKDLYITPQGVSKTIKQLELELETELFSRGPRGVEATEAGEVLHARAKHLRYLIEDLKHEISLISGSKGILNVLVTYSATTLFPLDYLFQFSHLHPSIQVKLKEYPDEANMDNIFNEEIDVGLVVDPEGIHNSDYEVVASGEVVLIVSIDHPLASKEEVSIRELEESELVVKAVRKGKDHPFVERCLEYGFTPHIIHEFGNIMTAHQLCATGDYIGVSTDFVEEATAHPQIKVIRLKEKIPQNIYLVYREQGVQSKAIALFEKYIK</sequence>